<sequence>MRIVVASNLHTPLKSFERPPAVLLTYICHFHMRTAPSTEPLPYSPPRRGSPTARQGQSREQYIVLGDTTHSNARGSYRDLAFYHLAPSTFSAFSRFCILCLQ</sequence>
<accession>A0A1Y1YFU5</accession>
<comment type="caution">
    <text evidence="2">The sequence shown here is derived from an EMBL/GenBank/DDBJ whole genome shotgun (WGS) entry which is preliminary data.</text>
</comment>
<feature type="region of interest" description="Disordered" evidence="1">
    <location>
        <begin position="35"/>
        <end position="59"/>
    </location>
</feature>
<evidence type="ECO:0000313" key="3">
    <source>
        <dbReference type="Proteomes" id="UP000193144"/>
    </source>
</evidence>
<dbReference type="Proteomes" id="UP000193144">
    <property type="component" value="Unassembled WGS sequence"/>
</dbReference>
<dbReference type="AlphaFoldDB" id="A0A1Y1YFU5"/>
<protein>
    <submittedName>
        <fullName evidence="2">Uncharacterized protein</fullName>
    </submittedName>
</protein>
<evidence type="ECO:0000256" key="1">
    <source>
        <dbReference type="SAM" id="MobiDB-lite"/>
    </source>
</evidence>
<dbReference type="EMBL" id="MCFA01000245">
    <property type="protein sequence ID" value="ORX96910.1"/>
    <property type="molecule type" value="Genomic_DNA"/>
</dbReference>
<gene>
    <name evidence="2" type="ORF">BCR34DRAFT_578319</name>
</gene>
<reference evidence="2 3" key="1">
    <citation type="submission" date="2016-07" db="EMBL/GenBank/DDBJ databases">
        <title>Pervasive Adenine N6-methylation of Active Genes in Fungi.</title>
        <authorList>
            <consortium name="DOE Joint Genome Institute"/>
            <person name="Mondo S.J."/>
            <person name="Dannebaum R.O."/>
            <person name="Kuo R.C."/>
            <person name="Labutti K."/>
            <person name="Haridas S."/>
            <person name="Kuo A."/>
            <person name="Salamov A."/>
            <person name="Ahrendt S.R."/>
            <person name="Lipzen A."/>
            <person name="Sullivan W."/>
            <person name="Andreopoulos W.B."/>
            <person name="Clum A."/>
            <person name="Lindquist E."/>
            <person name="Daum C."/>
            <person name="Ramamoorthy G.K."/>
            <person name="Gryganskyi A."/>
            <person name="Culley D."/>
            <person name="Magnuson J.K."/>
            <person name="James T.Y."/>
            <person name="O'Malley M.A."/>
            <person name="Stajich J.E."/>
            <person name="Spatafora J.W."/>
            <person name="Visel A."/>
            <person name="Grigoriev I.V."/>
        </authorList>
    </citation>
    <scope>NUCLEOTIDE SEQUENCE [LARGE SCALE GENOMIC DNA]</scope>
    <source>
        <strain evidence="2 3">CBS 115471</strain>
    </source>
</reference>
<name>A0A1Y1YFU5_9PLEO</name>
<organism evidence="2 3">
    <name type="scientific">Clohesyomyces aquaticus</name>
    <dbReference type="NCBI Taxonomy" id="1231657"/>
    <lineage>
        <taxon>Eukaryota</taxon>
        <taxon>Fungi</taxon>
        <taxon>Dikarya</taxon>
        <taxon>Ascomycota</taxon>
        <taxon>Pezizomycotina</taxon>
        <taxon>Dothideomycetes</taxon>
        <taxon>Pleosporomycetidae</taxon>
        <taxon>Pleosporales</taxon>
        <taxon>Lindgomycetaceae</taxon>
        <taxon>Clohesyomyces</taxon>
    </lineage>
</organism>
<proteinExistence type="predicted"/>
<evidence type="ECO:0000313" key="2">
    <source>
        <dbReference type="EMBL" id="ORX96910.1"/>
    </source>
</evidence>
<keyword evidence="3" id="KW-1185">Reference proteome</keyword>